<dbReference type="InterPro" id="IPR024359">
    <property type="entry name" value="Peroxin-22"/>
</dbReference>
<evidence type="ECO:0000256" key="10">
    <source>
        <dbReference type="SAM" id="Phobius"/>
    </source>
</evidence>
<evidence type="ECO:0000313" key="11">
    <source>
        <dbReference type="EMBL" id="KAA8916099.1"/>
    </source>
</evidence>
<keyword evidence="6 10" id="KW-0812">Transmembrane</keyword>
<feature type="transmembrane region" description="Helical" evidence="10">
    <location>
        <begin position="12"/>
        <end position="30"/>
    </location>
</feature>
<evidence type="ECO:0000256" key="6">
    <source>
        <dbReference type="ARBA" id="ARBA00022692"/>
    </source>
</evidence>
<dbReference type="Proteomes" id="UP000761534">
    <property type="component" value="Unassembled WGS sequence"/>
</dbReference>
<reference evidence="11" key="1">
    <citation type="journal article" date="2019" name="G3 (Bethesda)">
        <title>Genome Assemblies of Two Rare Opportunistic Yeast Pathogens: Diutina rugosa (syn. Candida rugosa) and Trichomonascus ciferrii (syn. Candida ciferrii).</title>
        <authorList>
            <person name="Mixao V."/>
            <person name="Saus E."/>
            <person name="Hansen A.P."/>
            <person name="Lass-Florl C."/>
            <person name="Gabaldon T."/>
        </authorList>
    </citation>
    <scope>NUCLEOTIDE SEQUENCE</scope>
    <source>
        <strain evidence="11">CBS 4856</strain>
    </source>
</reference>
<dbReference type="GO" id="GO:0007031">
    <property type="term" value="P:peroxisome organization"/>
    <property type="evidence" value="ECO:0007669"/>
    <property type="project" value="UniProtKB-KW"/>
</dbReference>
<evidence type="ECO:0000256" key="3">
    <source>
        <dbReference type="ARBA" id="ARBA00009642"/>
    </source>
</evidence>
<dbReference type="Gene3D" id="3.40.50.11730">
    <property type="entry name" value="Peroxisome assembly protein 22"/>
    <property type="match status" value="1"/>
</dbReference>
<evidence type="ECO:0000256" key="5">
    <source>
        <dbReference type="ARBA" id="ARBA00022593"/>
    </source>
</evidence>
<proteinExistence type="inferred from homology"/>
<comment type="function">
    <text evidence="1">Involved in peroxisome biogenesis.</text>
</comment>
<keyword evidence="7 10" id="KW-1133">Transmembrane helix</keyword>
<organism evidence="11 12">
    <name type="scientific">Trichomonascus ciferrii</name>
    <dbReference type="NCBI Taxonomy" id="44093"/>
    <lineage>
        <taxon>Eukaryota</taxon>
        <taxon>Fungi</taxon>
        <taxon>Dikarya</taxon>
        <taxon>Ascomycota</taxon>
        <taxon>Saccharomycotina</taxon>
        <taxon>Dipodascomycetes</taxon>
        <taxon>Dipodascales</taxon>
        <taxon>Trichomonascaceae</taxon>
        <taxon>Trichomonascus</taxon>
        <taxon>Trichomonascus ciferrii complex</taxon>
    </lineage>
</organism>
<dbReference type="EMBL" id="SWFS01000123">
    <property type="protein sequence ID" value="KAA8916099.1"/>
    <property type="molecule type" value="Genomic_DNA"/>
</dbReference>
<dbReference type="Pfam" id="PF12827">
    <property type="entry name" value="Peroxin-22"/>
    <property type="match status" value="1"/>
</dbReference>
<dbReference type="AlphaFoldDB" id="A0A642V8R7"/>
<evidence type="ECO:0000256" key="2">
    <source>
        <dbReference type="ARBA" id="ARBA00004549"/>
    </source>
</evidence>
<evidence type="ECO:0000256" key="8">
    <source>
        <dbReference type="ARBA" id="ARBA00023136"/>
    </source>
</evidence>
<evidence type="ECO:0000256" key="1">
    <source>
        <dbReference type="ARBA" id="ARBA00003659"/>
    </source>
</evidence>
<comment type="caution">
    <text evidence="11">The sequence shown here is derived from an EMBL/GenBank/DDBJ whole genome shotgun (WGS) entry which is preliminary data.</text>
</comment>
<evidence type="ECO:0000256" key="4">
    <source>
        <dbReference type="ARBA" id="ARBA00018967"/>
    </source>
</evidence>
<dbReference type="GO" id="GO:0005778">
    <property type="term" value="C:peroxisomal membrane"/>
    <property type="evidence" value="ECO:0007669"/>
    <property type="project" value="UniProtKB-SubCell"/>
</dbReference>
<evidence type="ECO:0000313" key="12">
    <source>
        <dbReference type="Proteomes" id="UP000761534"/>
    </source>
</evidence>
<keyword evidence="8 10" id="KW-0472">Membrane</keyword>
<sequence length="160" mass="17737">MSRRSSHSNRALMAPLAAVSLIAAAGYWAYSRYYAGGSQGSRVLASSKDKSTISLNTQTRISLLLTKFPNLVVIVAPDVTQAAELQLTAQIPGEVKYKVISCETDVGVIHVLKHLRSELVVLPTDRDIRKDIEKFVGEIKLLSEQLERANSELYDLFFKK</sequence>
<keyword evidence="9" id="KW-0576">Peroxisome</keyword>
<keyword evidence="12" id="KW-1185">Reference proteome</keyword>
<evidence type="ECO:0000256" key="7">
    <source>
        <dbReference type="ARBA" id="ARBA00022989"/>
    </source>
</evidence>
<keyword evidence="5" id="KW-0962">Peroxisome biogenesis</keyword>
<protein>
    <recommendedName>
        <fullName evidence="4">Peroxisome assembly protein 22</fullName>
    </recommendedName>
</protein>
<accession>A0A642V8R7</accession>
<dbReference type="InterPro" id="IPR038613">
    <property type="entry name" value="Peroxin-22_C_sf"/>
</dbReference>
<dbReference type="OrthoDB" id="4093887at2759"/>
<gene>
    <name evidence="11" type="ORF">TRICI_001750</name>
</gene>
<comment type="similarity">
    <text evidence="3">Belongs to the peroxin-22 family.</text>
</comment>
<comment type="subcellular location">
    <subcellularLocation>
        <location evidence="2">Peroxisome membrane</location>
        <topology evidence="2">Single-pass membrane protein</topology>
    </subcellularLocation>
</comment>
<evidence type="ECO:0000256" key="9">
    <source>
        <dbReference type="ARBA" id="ARBA00023140"/>
    </source>
</evidence>
<name>A0A642V8R7_9ASCO</name>
<dbReference type="VEuPathDB" id="FungiDB:TRICI_001750"/>